<sequence>MSTTERFFTAEDVEGMVADLKEWPNMSCDDGNQDLGVSPFTTFYFLYNTKHHLDTSVLMVGIHEEFERLTGNPYLIGTHPDSERPHPYGSKRLPVLREFARKTRKTDYFAFNFTDQKKHNSSPSTAGYFWKMRDHMNDDPEPSNRDYSSIQFYYRWSWWKDNKNAWRQFVLETMEKLKPDQVYSGFSMANPLAFGTRSAVTVWERSLAPRFFGLDIDYPFSMSGSLADGIRPPTWGFLLSDTWREKLDLSRDQIKLGLQHPQIRIDELDSGLWIELGEEPALYPVEDGVPELPALLNKLLKPIRDDHMALLGFGQWDGDPNERFNDADSLRWMRRFDADSDWPSAELRQRRDDGGPDDTAPAQEPLELRAYASEACPQAGQWQALDIPPQTRRFEQGEIMSNLDSAYGLTVWRFLNA</sequence>
<dbReference type="RefSeq" id="WP_278318479.1">
    <property type="nucleotide sequence ID" value="NZ_CP121464.1"/>
</dbReference>
<dbReference type="InterPro" id="IPR021815">
    <property type="entry name" value="TsiV"/>
</dbReference>
<keyword evidence="2" id="KW-1185">Reference proteome</keyword>
<proteinExistence type="predicted"/>
<protein>
    <submittedName>
        <fullName evidence="1">DUF3396 domain-containing protein</fullName>
    </submittedName>
</protein>
<dbReference type="Pfam" id="PF11876">
    <property type="entry name" value="TsiV"/>
    <property type="match status" value="1"/>
</dbReference>
<gene>
    <name evidence="1" type="ORF">P9875_11915</name>
</gene>
<organism evidence="1 2">
    <name type="scientific">Janthinobacterium rivuli</name>
    <dbReference type="NCBI Taxonomy" id="2751478"/>
    <lineage>
        <taxon>Bacteria</taxon>
        <taxon>Pseudomonadati</taxon>
        <taxon>Pseudomonadota</taxon>
        <taxon>Betaproteobacteria</taxon>
        <taxon>Burkholderiales</taxon>
        <taxon>Oxalobacteraceae</taxon>
        <taxon>Janthinobacterium</taxon>
    </lineage>
</organism>
<reference evidence="1 2" key="1">
    <citation type="submission" date="2023-04" db="EMBL/GenBank/DDBJ databases">
        <title>Nanopore sequencing of Janthinobacterium from water.</title>
        <authorList>
            <person name="Ciuchcinski K."/>
            <person name="Rokowska A."/>
            <person name="Dziewit L."/>
        </authorList>
    </citation>
    <scope>NUCLEOTIDE SEQUENCE [LARGE SCALE GENOMIC DNA]</scope>
    <source>
        <strain evidence="1 2">DEMB2</strain>
    </source>
</reference>
<evidence type="ECO:0000313" key="1">
    <source>
        <dbReference type="EMBL" id="WFR81811.1"/>
    </source>
</evidence>
<evidence type="ECO:0000313" key="2">
    <source>
        <dbReference type="Proteomes" id="UP001219584"/>
    </source>
</evidence>
<dbReference type="EMBL" id="CP121464">
    <property type="protein sequence ID" value="WFR81811.1"/>
    <property type="molecule type" value="Genomic_DNA"/>
</dbReference>
<dbReference type="Proteomes" id="UP001219584">
    <property type="component" value="Chromosome"/>
</dbReference>
<accession>A0ABY8IA40</accession>
<name>A0ABY8IA40_9BURK</name>